<feature type="compositionally biased region" description="Polar residues" evidence="8">
    <location>
        <begin position="21"/>
        <end position="42"/>
    </location>
</feature>
<organism evidence="10 11">
    <name type="scientific">Ruania alba</name>
    <dbReference type="NCBI Taxonomy" id="648782"/>
    <lineage>
        <taxon>Bacteria</taxon>
        <taxon>Bacillati</taxon>
        <taxon>Actinomycetota</taxon>
        <taxon>Actinomycetes</taxon>
        <taxon>Micrococcales</taxon>
        <taxon>Ruaniaceae</taxon>
        <taxon>Ruania</taxon>
    </lineage>
</organism>
<keyword evidence="5 7" id="KW-1133">Transmembrane helix</keyword>
<dbReference type="InterPro" id="IPR000515">
    <property type="entry name" value="MetI-like"/>
</dbReference>
<feature type="domain" description="ABC transmembrane type-1" evidence="9">
    <location>
        <begin position="111"/>
        <end position="327"/>
    </location>
</feature>
<keyword evidence="2 7" id="KW-0813">Transport</keyword>
<evidence type="ECO:0000256" key="7">
    <source>
        <dbReference type="RuleBase" id="RU363032"/>
    </source>
</evidence>
<dbReference type="InterPro" id="IPR051393">
    <property type="entry name" value="ABC_transporter_permease"/>
</dbReference>
<dbReference type="Gene3D" id="1.10.3720.10">
    <property type="entry name" value="MetI-like"/>
    <property type="match status" value="1"/>
</dbReference>
<dbReference type="EMBL" id="FNTX01000002">
    <property type="protein sequence ID" value="SEE97509.1"/>
    <property type="molecule type" value="Genomic_DNA"/>
</dbReference>
<keyword evidence="11" id="KW-1185">Reference proteome</keyword>
<dbReference type="AlphaFoldDB" id="A0A1H5N7A0"/>
<evidence type="ECO:0000256" key="5">
    <source>
        <dbReference type="ARBA" id="ARBA00022989"/>
    </source>
</evidence>
<sequence length="342" mass="37940">MTAPPSHPRAAGHSASEQKDPSMTTTTGVRTDHTPASTSAPTGRTRRRRRIPWLVYIALFPLLAVLLVFQYYPAASGIFRSFFDWNPGGVSPFVGLDNFTRMMADEVWWLSFRNLGFIFVFGVVAWVIPLTAAELLITLRNQRSQMIFRTLLIVPMAFPGVVTALVWSFMYHPNNGVINNALSAVGLESLAQNWAGDPTFALWSLLFIGFPFIAGLPFLIFYSTLQNIPPELFEAASLDGVGRVRRFWAIDLPLMARQVKLLFFLAVIHTLQYGFMAYIVTAGGPAGSTMVPVLRMLNVAFQGQDWGYAATLSTTLFLFTLVLSLVVVFVKRSDSSTNVKSL</sequence>
<evidence type="ECO:0000313" key="11">
    <source>
        <dbReference type="Proteomes" id="UP000199220"/>
    </source>
</evidence>
<feature type="transmembrane region" description="Helical" evidence="7">
    <location>
        <begin position="261"/>
        <end position="286"/>
    </location>
</feature>
<protein>
    <submittedName>
        <fullName evidence="10">Raffinose/stachyose/melibiose transport system permease protein</fullName>
    </submittedName>
</protein>
<dbReference type="Pfam" id="PF00528">
    <property type="entry name" value="BPD_transp_1"/>
    <property type="match status" value="1"/>
</dbReference>
<evidence type="ECO:0000256" key="2">
    <source>
        <dbReference type="ARBA" id="ARBA00022448"/>
    </source>
</evidence>
<name>A0A1H5N7A0_9MICO</name>
<dbReference type="Proteomes" id="UP000199220">
    <property type="component" value="Unassembled WGS sequence"/>
</dbReference>
<evidence type="ECO:0000256" key="3">
    <source>
        <dbReference type="ARBA" id="ARBA00022475"/>
    </source>
</evidence>
<comment type="subcellular location">
    <subcellularLocation>
        <location evidence="1 7">Cell membrane</location>
        <topology evidence="1 7">Multi-pass membrane protein</topology>
    </subcellularLocation>
</comment>
<dbReference type="SUPFAM" id="SSF161098">
    <property type="entry name" value="MetI-like"/>
    <property type="match status" value="1"/>
</dbReference>
<dbReference type="PANTHER" id="PTHR30193:SF41">
    <property type="entry name" value="DIACETYLCHITOBIOSE UPTAKE SYSTEM PERMEASE PROTEIN NGCF"/>
    <property type="match status" value="1"/>
</dbReference>
<evidence type="ECO:0000256" key="8">
    <source>
        <dbReference type="SAM" id="MobiDB-lite"/>
    </source>
</evidence>
<feature type="transmembrane region" description="Helical" evidence="7">
    <location>
        <begin position="115"/>
        <end position="139"/>
    </location>
</feature>
<evidence type="ECO:0000259" key="9">
    <source>
        <dbReference type="PROSITE" id="PS50928"/>
    </source>
</evidence>
<feature type="transmembrane region" description="Helical" evidence="7">
    <location>
        <begin position="200"/>
        <end position="222"/>
    </location>
</feature>
<reference evidence="11" key="1">
    <citation type="submission" date="2016-10" db="EMBL/GenBank/DDBJ databases">
        <authorList>
            <person name="Varghese N."/>
            <person name="Submissions S."/>
        </authorList>
    </citation>
    <scope>NUCLEOTIDE SEQUENCE [LARGE SCALE GENOMIC DNA]</scope>
    <source>
        <strain evidence="11">DSM 21368</strain>
    </source>
</reference>
<evidence type="ECO:0000256" key="6">
    <source>
        <dbReference type="ARBA" id="ARBA00023136"/>
    </source>
</evidence>
<comment type="similarity">
    <text evidence="7">Belongs to the binding-protein-dependent transport system permease family.</text>
</comment>
<gene>
    <name evidence="10" type="ORF">SAMN04488554_4028</name>
</gene>
<evidence type="ECO:0000313" key="10">
    <source>
        <dbReference type="EMBL" id="SEE97509.1"/>
    </source>
</evidence>
<evidence type="ECO:0000256" key="4">
    <source>
        <dbReference type="ARBA" id="ARBA00022692"/>
    </source>
</evidence>
<dbReference type="InterPro" id="IPR035906">
    <property type="entry name" value="MetI-like_sf"/>
</dbReference>
<dbReference type="GO" id="GO:0005886">
    <property type="term" value="C:plasma membrane"/>
    <property type="evidence" value="ECO:0007669"/>
    <property type="project" value="UniProtKB-SubCell"/>
</dbReference>
<dbReference type="PROSITE" id="PS50928">
    <property type="entry name" value="ABC_TM1"/>
    <property type="match status" value="1"/>
</dbReference>
<keyword evidence="6 7" id="KW-0472">Membrane</keyword>
<keyword evidence="3" id="KW-1003">Cell membrane</keyword>
<dbReference type="CDD" id="cd06261">
    <property type="entry name" value="TM_PBP2"/>
    <property type="match status" value="1"/>
</dbReference>
<dbReference type="PANTHER" id="PTHR30193">
    <property type="entry name" value="ABC TRANSPORTER PERMEASE PROTEIN"/>
    <property type="match status" value="1"/>
</dbReference>
<dbReference type="STRING" id="648782.SAMN04488554_4028"/>
<accession>A0A1H5N7A0</accession>
<evidence type="ECO:0000256" key="1">
    <source>
        <dbReference type="ARBA" id="ARBA00004651"/>
    </source>
</evidence>
<feature type="transmembrane region" description="Helical" evidence="7">
    <location>
        <begin position="306"/>
        <end position="330"/>
    </location>
</feature>
<feature type="transmembrane region" description="Helical" evidence="7">
    <location>
        <begin position="151"/>
        <end position="170"/>
    </location>
</feature>
<keyword evidence="4 7" id="KW-0812">Transmembrane</keyword>
<proteinExistence type="inferred from homology"/>
<dbReference type="GO" id="GO:0055085">
    <property type="term" value="P:transmembrane transport"/>
    <property type="evidence" value="ECO:0007669"/>
    <property type="project" value="InterPro"/>
</dbReference>
<feature type="region of interest" description="Disordered" evidence="8">
    <location>
        <begin position="1"/>
        <end position="44"/>
    </location>
</feature>
<feature type="transmembrane region" description="Helical" evidence="7">
    <location>
        <begin position="53"/>
        <end position="72"/>
    </location>
</feature>